<name>A0A381VJ86_9ZZZZ</name>
<organism evidence="1">
    <name type="scientific">marine metagenome</name>
    <dbReference type="NCBI Taxonomy" id="408172"/>
    <lineage>
        <taxon>unclassified sequences</taxon>
        <taxon>metagenomes</taxon>
        <taxon>ecological metagenomes</taxon>
    </lineage>
</organism>
<dbReference type="AlphaFoldDB" id="A0A381VJ86"/>
<protein>
    <submittedName>
        <fullName evidence="1">Uncharacterized protein</fullName>
    </submittedName>
</protein>
<accession>A0A381VJ86</accession>
<proteinExistence type="predicted"/>
<sequence length="190" mass="22394">MGRIADLLDAEIVNTGIGGSSYWTAIIHFTKNFHKFKDLDYCIFAWTDPFRTYHSKGDLNPVSAYDGSSKKHKAAQMFYEELVEWNKERLNFQAVAYWLDHEYLSKMKGKILHLWSFGDTKVEPWNKAELKDINYLYTWKHGTEIRKPLYYISCRTDPKRAWCEENLPFLQNLVGFRVNHLGPEGDKQVF</sequence>
<feature type="non-terminal residue" evidence="1">
    <location>
        <position position="190"/>
    </location>
</feature>
<gene>
    <name evidence="1" type="ORF">METZ01_LOCUS93206</name>
</gene>
<evidence type="ECO:0000313" key="1">
    <source>
        <dbReference type="EMBL" id="SVA40352.1"/>
    </source>
</evidence>
<feature type="non-terminal residue" evidence="1">
    <location>
        <position position="1"/>
    </location>
</feature>
<reference evidence="1" key="1">
    <citation type="submission" date="2018-05" db="EMBL/GenBank/DDBJ databases">
        <authorList>
            <person name="Lanie J.A."/>
            <person name="Ng W.-L."/>
            <person name="Kazmierczak K.M."/>
            <person name="Andrzejewski T.M."/>
            <person name="Davidsen T.M."/>
            <person name="Wayne K.J."/>
            <person name="Tettelin H."/>
            <person name="Glass J.I."/>
            <person name="Rusch D."/>
            <person name="Podicherti R."/>
            <person name="Tsui H.-C.T."/>
            <person name="Winkler M.E."/>
        </authorList>
    </citation>
    <scope>NUCLEOTIDE SEQUENCE</scope>
</reference>
<dbReference type="EMBL" id="UINC01008980">
    <property type="protein sequence ID" value="SVA40352.1"/>
    <property type="molecule type" value="Genomic_DNA"/>
</dbReference>